<dbReference type="SMART" id="SM00181">
    <property type="entry name" value="EGF"/>
    <property type="match status" value="8"/>
</dbReference>
<dbReference type="Gene3D" id="2.10.50.10">
    <property type="entry name" value="Tumor Necrosis Factor Receptor, subunit A, domain 2"/>
    <property type="match status" value="1"/>
</dbReference>
<reference evidence="11" key="1">
    <citation type="submission" date="2023-03" db="EMBL/GenBank/DDBJ databases">
        <authorList>
            <person name="Steffen K."/>
            <person name="Cardenas P."/>
        </authorList>
    </citation>
    <scope>NUCLEOTIDE SEQUENCE</scope>
</reference>
<protein>
    <submittedName>
        <fullName evidence="11">Hemicentin-1</fullName>
    </submittedName>
</protein>
<dbReference type="SMART" id="SM00179">
    <property type="entry name" value="EGF_CA"/>
    <property type="match status" value="6"/>
</dbReference>
<dbReference type="PROSITE" id="PS50026">
    <property type="entry name" value="EGF_3"/>
    <property type="match status" value="6"/>
</dbReference>
<feature type="domain" description="EGF-like" evidence="8">
    <location>
        <begin position="562"/>
        <end position="598"/>
    </location>
</feature>
<evidence type="ECO:0000256" key="6">
    <source>
        <dbReference type="PROSITE-ProRule" id="PRU00076"/>
    </source>
</evidence>
<dbReference type="CDD" id="cd00054">
    <property type="entry name" value="EGF_CA"/>
    <property type="match status" value="3"/>
</dbReference>
<accession>A0AA35XB84</accession>
<comment type="caution">
    <text evidence="11">The sequence shown here is derived from an EMBL/GenBank/DDBJ whole genome shotgun (WGS) entry which is preliminary data.</text>
</comment>
<evidence type="ECO:0000259" key="8">
    <source>
        <dbReference type="PROSITE" id="PS50026"/>
    </source>
</evidence>
<keyword evidence="1 6" id="KW-0245">EGF-like domain</keyword>
<feature type="disulfide bond" evidence="7">
    <location>
        <begin position="674"/>
        <end position="701"/>
    </location>
</feature>
<dbReference type="SUPFAM" id="SSF49265">
    <property type="entry name" value="Fibronectin type III"/>
    <property type="match status" value="1"/>
</dbReference>
<dbReference type="InterPro" id="IPR009030">
    <property type="entry name" value="Growth_fac_rcpt_cys_sf"/>
</dbReference>
<dbReference type="PROSITE" id="PS01187">
    <property type="entry name" value="EGF_CA"/>
    <property type="match status" value="1"/>
</dbReference>
<feature type="domain" description="Sushi" evidence="10">
    <location>
        <begin position="704"/>
        <end position="765"/>
    </location>
</feature>
<feature type="domain" description="EGF-like" evidence="8">
    <location>
        <begin position="603"/>
        <end position="643"/>
    </location>
</feature>
<dbReference type="Pfam" id="PF00084">
    <property type="entry name" value="Sushi"/>
    <property type="match status" value="1"/>
</dbReference>
<dbReference type="InterPro" id="IPR049883">
    <property type="entry name" value="NOTCH1_EGF-like"/>
</dbReference>
<dbReference type="PROSITE" id="PS50853">
    <property type="entry name" value="FN3"/>
    <property type="match status" value="1"/>
</dbReference>
<feature type="domain" description="EGF-like" evidence="8">
    <location>
        <begin position="356"/>
        <end position="388"/>
    </location>
</feature>
<evidence type="ECO:0000256" key="2">
    <source>
        <dbReference type="ARBA" id="ARBA00022729"/>
    </source>
</evidence>
<keyword evidence="5" id="KW-0325">Glycoprotein</keyword>
<dbReference type="FunFam" id="2.10.25.10:FF:000240">
    <property type="entry name" value="Vitamin K-dependent protein S"/>
    <property type="match status" value="2"/>
</dbReference>
<dbReference type="InterPro" id="IPR003961">
    <property type="entry name" value="FN3_dom"/>
</dbReference>
<dbReference type="FunFam" id="2.10.25.10:FF:000005">
    <property type="entry name" value="Fibrillin 2"/>
    <property type="match status" value="1"/>
</dbReference>
<evidence type="ECO:0000313" key="12">
    <source>
        <dbReference type="Proteomes" id="UP001174909"/>
    </source>
</evidence>
<feature type="disulfide bond" evidence="6">
    <location>
        <begin position="378"/>
        <end position="387"/>
    </location>
</feature>
<dbReference type="EMBL" id="CASHTH010003530">
    <property type="protein sequence ID" value="CAI8046106.1"/>
    <property type="molecule type" value="Genomic_DNA"/>
</dbReference>
<evidence type="ECO:0000256" key="3">
    <source>
        <dbReference type="ARBA" id="ARBA00022737"/>
    </source>
</evidence>
<evidence type="ECO:0000259" key="10">
    <source>
        <dbReference type="PROSITE" id="PS50923"/>
    </source>
</evidence>
<dbReference type="Gene3D" id="2.60.40.10">
    <property type="entry name" value="Immunoglobulins"/>
    <property type="match status" value="2"/>
</dbReference>
<dbReference type="PROSITE" id="PS50923">
    <property type="entry name" value="SUSHI"/>
    <property type="match status" value="2"/>
</dbReference>
<evidence type="ECO:0000256" key="4">
    <source>
        <dbReference type="ARBA" id="ARBA00023157"/>
    </source>
</evidence>
<dbReference type="InterPro" id="IPR000152">
    <property type="entry name" value="EGF-type_Asp/Asn_hydroxyl_site"/>
</dbReference>
<dbReference type="InterPro" id="IPR000436">
    <property type="entry name" value="Sushi_SCR_CCP_dom"/>
</dbReference>
<dbReference type="SMART" id="SM00032">
    <property type="entry name" value="CCP"/>
    <property type="match status" value="2"/>
</dbReference>
<dbReference type="Pfam" id="PF14670">
    <property type="entry name" value="FXa_inhibition"/>
    <property type="match status" value="2"/>
</dbReference>
<dbReference type="FunFam" id="2.10.25.10:FF:000010">
    <property type="entry name" value="Pro-epidermal growth factor"/>
    <property type="match status" value="1"/>
</dbReference>
<dbReference type="GO" id="GO:0071944">
    <property type="term" value="C:cell periphery"/>
    <property type="evidence" value="ECO:0007669"/>
    <property type="project" value="UniProtKB-ARBA"/>
</dbReference>
<evidence type="ECO:0000256" key="7">
    <source>
        <dbReference type="PROSITE-ProRule" id="PRU00302"/>
    </source>
</evidence>
<feature type="domain" description="EGF-like" evidence="8">
    <location>
        <begin position="765"/>
        <end position="804"/>
    </location>
</feature>
<dbReference type="Pfam" id="PF07645">
    <property type="entry name" value="EGF_CA"/>
    <property type="match status" value="4"/>
</dbReference>
<name>A0AA35XB84_GEOBA</name>
<feature type="domain" description="Fibronectin type-III" evidence="9">
    <location>
        <begin position="154"/>
        <end position="256"/>
    </location>
</feature>
<evidence type="ECO:0000313" key="11">
    <source>
        <dbReference type="EMBL" id="CAI8046106.1"/>
    </source>
</evidence>
<feature type="domain" description="Sushi" evidence="10">
    <location>
        <begin position="645"/>
        <end position="703"/>
    </location>
</feature>
<comment type="caution">
    <text evidence="6">Lacks conserved residue(s) required for the propagation of feature annotation.</text>
</comment>
<dbReference type="SUPFAM" id="SSF57535">
    <property type="entry name" value="Complement control module/SCR domain"/>
    <property type="match status" value="2"/>
</dbReference>
<dbReference type="FunFam" id="2.10.25.10:FF:000038">
    <property type="entry name" value="Fibrillin 2"/>
    <property type="match status" value="1"/>
</dbReference>
<feature type="domain" description="EGF-like" evidence="8">
    <location>
        <begin position="513"/>
        <end position="561"/>
    </location>
</feature>
<organism evidence="11 12">
    <name type="scientific">Geodia barretti</name>
    <name type="common">Barrett's horny sponge</name>
    <dbReference type="NCBI Taxonomy" id="519541"/>
    <lineage>
        <taxon>Eukaryota</taxon>
        <taxon>Metazoa</taxon>
        <taxon>Porifera</taxon>
        <taxon>Demospongiae</taxon>
        <taxon>Heteroscleromorpha</taxon>
        <taxon>Tetractinellida</taxon>
        <taxon>Astrophorina</taxon>
        <taxon>Geodiidae</taxon>
        <taxon>Geodia</taxon>
    </lineage>
</organism>
<dbReference type="Gene3D" id="2.10.25.10">
    <property type="entry name" value="Laminin"/>
    <property type="match status" value="7"/>
</dbReference>
<dbReference type="SUPFAM" id="SSF57196">
    <property type="entry name" value="EGF/Laminin"/>
    <property type="match status" value="2"/>
</dbReference>
<feature type="domain" description="EGF-like" evidence="8">
    <location>
        <begin position="432"/>
        <end position="471"/>
    </location>
</feature>
<dbReference type="InterPro" id="IPR052235">
    <property type="entry name" value="Nephronectin_domain"/>
</dbReference>
<evidence type="ECO:0000256" key="1">
    <source>
        <dbReference type="ARBA" id="ARBA00022536"/>
    </source>
</evidence>
<keyword evidence="12" id="KW-1185">Reference proteome</keyword>
<dbReference type="PANTHER" id="PTHR24050">
    <property type="entry name" value="PA14 DOMAIN-CONTAINING PROTEIN"/>
    <property type="match status" value="1"/>
</dbReference>
<dbReference type="SUPFAM" id="SSF57184">
    <property type="entry name" value="Growth factor receptor domain"/>
    <property type="match status" value="2"/>
</dbReference>
<sequence>MFSTRLTENPTSLALNVAFQKQIGDVSEDYQGSYLFISSHSEAINIERIANDIIDVVFTNSRYRLVACSNSETLSNAECRCKPGNEQECIACPLGQFRSGEDCQPCPENTAFPLQPSHICPCKVGYFRNTASHPDRVQFEDPINEEASHKCTKPPSAPQNVSIVVTNTTLTVSLSQPVEDGGRTDLYYQVEWSGSNPLELSGSVYVSGSSRTRTFTGLKPFTKYCVRVTAHNGVSDQDHLGLSLRRVMECAVTLPAVPSVVTGVQGAYPYVVWNPPEEPNGIITNYSLTFTCCGSKNTITTINDWPFYVVQPSDCPCSSESINITVSAVNSVGKGLPSEYFNLLSPCSTPSLPTVRNEICQLPCVNGMCNTTTGDCDCSPGYTGVVCDEDIRECEDNNGGCDHICTDFPGGYNCSCKPGFTQLTSNGSSCQDTDECGGGSHDCSQICVNTPGSYNCNCQRGFQLVGGTECEDLNECEAFPNGFCNQVCVNTEGSSHCDCREGYRLFGSSFCTDIDECSEGIDTCSKIGPTPARCINTEGSYRCTCDEYIGYRLSTSGTTCEDVDECAEGPFLCTETCMNTPGSYSCSCPGGYDLDVDQISCRDIDECINMNGGCQHSCTNTPGSFRCSCEQGYRLLDDGLQCEALSCDPVLEAPLNGEMECDRQTVGGTCRFTCDEGYTLRGSDSRTCLPSLQWKEPPAICDPPMCPHLTPPENGFVSFPCTREEGHLCHVVCAHGYSLVGPSSQTCRKDNMGSLVWSDGPQCVESGLCYPNPCLNGGYCIEAGTEFRCVCNGTATGYGGQTCGAVIVYFPPIPPVTDGVFIPIVLYTNVNELPDGFVDRQRVDVKLPNQEKLRAIVDIERRERNPTSVRGAIGVLTLSLPSNTDRVIYLPSERNVLVTGGYNNERPSYFEQLNLTRGQLQPSCCSADDHVTLSCPGDSTQTISLLSPCQWTTTVKGVTRTDAGVIFVQSSNLSLPTSLSSFRYRDVSGRYTNNIRLEIGNCVACHECSSTNSHCSCYDHTPDDTVEFLQARALAFTYINQIQTLLPSWLELFVDLELSLESIAPTKNDLFAPVTRPSEQISSFEGCDKLTNLEGSRYSVLRYDKTLSAVIDGQRYDYREDNETGTTGDVMCFAVDLCHESESPVHMQISQPINDILVYQYLRGFTDRQWKILLNTVSVFKQSVTQSSRSIFWNGVEMILFPDIETDVSVNGYLLSKFHDDMINMEVEFNGDASLNYTKREGLLNGEVTLQVTSMIAGNRQIFKISSPRSTEAYVHIGNVDPCNNKGYGLSFTASYQPQPGELFFTRLLRFTEITQSCSFSAFLPITSDYRALGLSLHTECPLLAIGHLILPEMSHTITFIGSENPNCFTSNFLKVPDPALVIESELVNNCLPLGNIIELQANSTGPDVVTVFGREDSGPVSQFHSVQVTLFGGVFE</sequence>
<dbReference type="InterPro" id="IPR036116">
    <property type="entry name" value="FN3_sf"/>
</dbReference>
<dbReference type="InterPro" id="IPR035976">
    <property type="entry name" value="Sushi/SCR/CCP_sf"/>
</dbReference>
<dbReference type="Proteomes" id="UP001174909">
    <property type="component" value="Unassembled WGS sequence"/>
</dbReference>
<dbReference type="InterPro" id="IPR000742">
    <property type="entry name" value="EGF"/>
</dbReference>
<proteinExistence type="predicted"/>
<dbReference type="PROSITE" id="PS01186">
    <property type="entry name" value="EGF_2"/>
    <property type="match status" value="4"/>
</dbReference>
<evidence type="ECO:0000256" key="5">
    <source>
        <dbReference type="ARBA" id="ARBA00023180"/>
    </source>
</evidence>
<dbReference type="GO" id="GO:0005509">
    <property type="term" value="F:calcium ion binding"/>
    <property type="evidence" value="ECO:0007669"/>
    <property type="project" value="InterPro"/>
</dbReference>
<keyword evidence="7" id="KW-0768">Sushi</keyword>
<evidence type="ECO:0000259" key="9">
    <source>
        <dbReference type="PROSITE" id="PS50853"/>
    </source>
</evidence>
<dbReference type="PROSITE" id="PS00010">
    <property type="entry name" value="ASX_HYDROXYL"/>
    <property type="match status" value="5"/>
</dbReference>
<dbReference type="PANTHER" id="PTHR24050:SF27">
    <property type="entry name" value="FIBRILLIN-1"/>
    <property type="match status" value="1"/>
</dbReference>
<keyword evidence="4 6" id="KW-1015">Disulfide bond</keyword>
<dbReference type="InterPro" id="IPR013783">
    <property type="entry name" value="Ig-like_fold"/>
</dbReference>
<dbReference type="Pfam" id="PF00041">
    <property type="entry name" value="fn3"/>
    <property type="match status" value="1"/>
</dbReference>
<dbReference type="CDD" id="cd00063">
    <property type="entry name" value="FN3"/>
    <property type="match status" value="1"/>
</dbReference>
<dbReference type="PROSITE" id="PS00022">
    <property type="entry name" value="EGF_1"/>
    <property type="match status" value="1"/>
</dbReference>
<dbReference type="CDD" id="cd00033">
    <property type="entry name" value="CCP"/>
    <property type="match status" value="2"/>
</dbReference>
<gene>
    <name evidence="11" type="ORF">GBAR_LOCUS25485</name>
</gene>
<keyword evidence="3" id="KW-0677">Repeat</keyword>
<dbReference type="SMART" id="SM00060">
    <property type="entry name" value="FN3"/>
    <property type="match status" value="1"/>
</dbReference>
<dbReference type="InterPro" id="IPR018097">
    <property type="entry name" value="EGF_Ca-bd_CS"/>
</dbReference>
<keyword evidence="2" id="KW-0732">Signal</keyword>
<dbReference type="InterPro" id="IPR001881">
    <property type="entry name" value="EGF-like_Ca-bd_dom"/>
</dbReference>
<dbReference type="Gene3D" id="2.10.70.10">
    <property type="entry name" value="Complement Module, domain 1"/>
    <property type="match status" value="2"/>
</dbReference>